<evidence type="ECO:0000256" key="17">
    <source>
        <dbReference type="SAM" id="Phobius"/>
    </source>
</evidence>
<keyword evidence="9 17" id="KW-1133">Transmembrane helix</keyword>
<evidence type="ECO:0000256" key="9">
    <source>
        <dbReference type="ARBA" id="ARBA00022989"/>
    </source>
</evidence>
<keyword evidence="13" id="KW-1208">Phospholipid metabolism</keyword>
<evidence type="ECO:0000256" key="4">
    <source>
        <dbReference type="ARBA" id="ARBA00013174"/>
    </source>
</evidence>
<dbReference type="Gene3D" id="1.20.120.1760">
    <property type="match status" value="1"/>
</dbReference>
<dbReference type="NCBIfam" id="TIGR00473">
    <property type="entry name" value="pssA"/>
    <property type="match status" value="1"/>
</dbReference>
<dbReference type="InterPro" id="IPR043130">
    <property type="entry name" value="CDP-OH_PTrfase_TM_dom"/>
</dbReference>
<evidence type="ECO:0000256" key="6">
    <source>
        <dbReference type="ARBA" id="ARBA00022516"/>
    </source>
</evidence>
<evidence type="ECO:0000256" key="16">
    <source>
        <dbReference type="SAM" id="MobiDB-lite"/>
    </source>
</evidence>
<evidence type="ECO:0000256" key="5">
    <source>
        <dbReference type="ARBA" id="ARBA00017171"/>
    </source>
</evidence>
<gene>
    <name evidence="18" type="ORF">EV690_3209</name>
</gene>
<organism evidence="18 19">
    <name type="scientific">Celerinatantimonas diazotrophica</name>
    <dbReference type="NCBI Taxonomy" id="412034"/>
    <lineage>
        <taxon>Bacteria</taxon>
        <taxon>Pseudomonadati</taxon>
        <taxon>Pseudomonadota</taxon>
        <taxon>Gammaproteobacteria</taxon>
        <taxon>Celerinatantimonadaceae</taxon>
        <taxon>Celerinatantimonas</taxon>
    </lineage>
</organism>
<dbReference type="GO" id="GO:0003882">
    <property type="term" value="F:CDP-diacylglycerol-serine O-phosphatidyltransferase activity"/>
    <property type="evidence" value="ECO:0007669"/>
    <property type="project" value="UniProtKB-EC"/>
</dbReference>
<dbReference type="PROSITE" id="PS00379">
    <property type="entry name" value="CDP_ALCOHOL_P_TRANSF"/>
    <property type="match status" value="1"/>
</dbReference>
<feature type="transmembrane region" description="Helical" evidence="17">
    <location>
        <begin position="104"/>
        <end position="121"/>
    </location>
</feature>
<evidence type="ECO:0000256" key="12">
    <source>
        <dbReference type="ARBA" id="ARBA00023209"/>
    </source>
</evidence>
<dbReference type="EMBL" id="SMGD01000016">
    <property type="protein sequence ID" value="TCK47055.1"/>
    <property type="molecule type" value="Genomic_DNA"/>
</dbReference>
<dbReference type="OrthoDB" id="9777147at2"/>
<dbReference type="InterPro" id="IPR050324">
    <property type="entry name" value="CDP-alcohol_PTase-I"/>
</dbReference>
<dbReference type="GO" id="GO:0012505">
    <property type="term" value="C:endomembrane system"/>
    <property type="evidence" value="ECO:0007669"/>
    <property type="project" value="UniProtKB-SubCell"/>
</dbReference>
<comment type="caution">
    <text evidence="18">The sequence shown here is derived from an EMBL/GenBank/DDBJ whole genome shotgun (WGS) entry which is preliminary data.</text>
</comment>
<evidence type="ECO:0000256" key="14">
    <source>
        <dbReference type="ARBA" id="ARBA00032361"/>
    </source>
</evidence>
<feature type="transmembrane region" description="Helical" evidence="17">
    <location>
        <begin position="12"/>
        <end position="35"/>
    </location>
</feature>
<feature type="transmembrane region" description="Helical" evidence="17">
    <location>
        <begin position="166"/>
        <end position="186"/>
    </location>
</feature>
<evidence type="ECO:0000256" key="11">
    <source>
        <dbReference type="ARBA" id="ARBA00023136"/>
    </source>
</evidence>
<dbReference type="RefSeq" id="WP_131913946.1">
    <property type="nucleotide sequence ID" value="NZ_OU594967.1"/>
</dbReference>
<sequence length="293" mass="32143">MSEMKNNNSAKARGIYLLPNLFTTAALFSGFYAVVASMNGRFESAAIAVFVAMIFDGLDGRIARMTGTESSFGVQYDSLSDMISFGIAPSLVSYNWALHDLGKIGWLAAFIFAVSAALRLARFNTQVGKVDKHYFQGLASPSAAGIVAGMVWLGQNFGWDPEQLHSLRYVAAILTVCSGLLMVSNFRYYSFKGVDLKGKVPFVVVLLIVLGIVVVALRPALVLFCVFTIYAISGPVYTIRTVRKLKMKHVVGEDDDSDDEFDAETENKEPENKETTQEPLNVTDLENTDEKKS</sequence>
<evidence type="ECO:0000256" key="15">
    <source>
        <dbReference type="RuleBase" id="RU003750"/>
    </source>
</evidence>
<evidence type="ECO:0000256" key="3">
    <source>
        <dbReference type="ARBA" id="ARBA00010441"/>
    </source>
</evidence>
<dbReference type="PANTHER" id="PTHR14269">
    <property type="entry name" value="CDP-DIACYLGLYCEROL--GLYCEROL-3-PHOSPHATE 3-PHOSPHATIDYLTRANSFERASE-RELATED"/>
    <property type="match status" value="1"/>
</dbReference>
<keyword evidence="11 17" id="KW-0472">Membrane</keyword>
<keyword evidence="19" id="KW-1185">Reference proteome</keyword>
<name>A0A4R1J8X6_9GAMM</name>
<dbReference type="EC" id="2.7.8.8" evidence="4"/>
<feature type="compositionally biased region" description="Basic and acidic residues" evidence="16">
    <location>
        <begin position="265"/>
        <end position="276"/>
    </location>
</feature>
<dbReference type="PANTHER" id="PTHR14269:SF61">
    <property type="entry name" value="CDP-DIACYLGLYCEROL--SERINE O-PHOSPHATIDYLTRANSFERASE"/>
    <property type="match status" value="1"/>
</dbReference>
<comment type="catalytic activity">
    <reaction evidence="1">
        <text>a CDP-1,2-diacyl-sn-glycerol + L-serine = a 1,2-diacyl-sn-glycero-3-phospho-L-serine + CMP + H(+)</text>
        <dbReference type="Rhea" id="RHEA:16913"/>
        <dbReference type="ChEBI" id="CHEBI:15378"/>
        <dbReference type="ChEBI" id="CHEBI:33384"/>
        <dbReference type="ChEBI" id="CHEBI:57262"/>
        <dbReference type="ChEBI" id="CHEBI:58332"/>
        <dbReference type="ChEBI" id="CHEBI:60377"/>
        <dbReference type="EC" id="2.7.8.8"/>
    </reaction>
</comment>
<feature type="region of interest" description="Disordered" evidence="16">
    <location>
        <begin position="252"/>
        <end position="293"/>
    </location>
</feature>
<comment type="similarity">
    <text evidence="3 15">Belongs to the CDP-alcohol phosphatidyltransferase class-I family.</text>
</comment>
<evidence type="ECO:0000256" key="2">
    <source>
        <dbReference type="ARBA" id="ARBA00004127"/>
    </source>
</evidence>
<dbReference type="AlphaFoldDB" id="A0A4R1J8X6"/>
<accession>A0A4R1J8X6</accession>
<feature type="transmembrane region" description="Helical" evidence="17">
    <location>
        <begin position="133"/>
        <end position="154"/>
    </location>
</feature>
<evidence type="ECO:0000313" key="18">
    <source>
        <dbReference type="EMBL" id="TCK47055.1"/>
    </source>
</evidence>
<feature type="compositionally biased region" description="Acidic residues" evidence="16">
    <location>
        <begin position="253"/>
        <end position="264"/>
    </location>
</feature>
<protein>
    <recommendedName>
        <fullName evidence="5">CDP-diacylglycerol--serine O-phosphatidyltransferase</fullName>
        <ecNumber evidence="4">2.7.8.8</ecNumber>
    </recommendedName>
    <alternativeName>
        <fullName evidence="14">Phosphatidylserine synthase</fullName>
    </alternativeName>
</protein>
<evidence type="ECO:0000256" key="7">
    <source>
        <dbReference type="ARBA" id="ARBA00022679"/>
    </source>
</evidence>
<dbReference type="Proteomes" id="UP000295565">
    <property type="component" value="Unassembled WGS sequence"/>
</dbReference>
<dbReference type="Pfam" id="PF01066">
    <property type="entry name" value="CDP-OH_P_transf"/>
    <property type="match status" value="1"/>
</dbReference>
<feature type="transmembrane region" description="Helical" evidence="17">
    <location>
        <begin position="221"/>
        <end position="239"/>
    </location>
</feature>
<evidence type="ECO:0000313" key="19">
    <source>
        <dbReference type="Proteomes" id="UP000295565"/>
    </source>
</evidence>
<evidence type="ECO:0000256" key="8">
    <source>
        <dbReference type="ARBA" id="ARBA00022692"/>
    </source>
</evidence>
<evidence type="ECO:0000256" key="10">
    <source>
        <dbReference type="ARBA" id="ARBA00023098"/>
    </source>
</evidence>
<keyword evidence="12" id="KW-0594">Phospholipid biosynthesis</keyword>
<evidence type="ECO:0000256" key="13">
    <source>
        <dbReference type="ARBA" id="ARBA00023264"/>
    </source>
</evidence>
<feature type="transmembrane region" description="Helical" evidence="17">
    <location>
        <begin position="198"/>
        <end position="215"/>
    </location>
</feature>
<dbReference type="InterPro" id="IPR048254">
    <property type="entry name" value="CDP_ALCOHOL_P_TRANSF_CS"/>
</dbReference>
<keyword evidence="7 15" id="KW-0808">Transferase</keyword>
<evidence type="ECO:0000256" key="1">
    <source>
        <dbReference type="ARBA" id="ARBA00000287"/>
    </source>
</evidence>
<dbReference type="InterPro" id="IPR000462">
    <property type="entry name" value="CDP-OH_P_trans"/>
</dbReference>
<keyword evidence="6" id="KW-0444">Lipid biosynthesis</keyword>
<comment type="subcellular location">
    <subcellularLocation>
        <location evidence="2">Endomembrane system</location>
        <topology evidence="2">Multi-pass membrane protein</topology>
    </subcellularLocation>
</comment>
<keyword evidence="10" id="KW-0443">Lipid metabolism</keyword>
<keyword evidence="8 17" id="KW-0812">Transmembrane</keyword>
<reference evidence="18 19" key="1">
    <citation type="submission" date="2019-03" db="EMBL/GenBank/DDBJ databases">
        <title>Genomic Encyclopedia of Type Strains, Phase IV (KMG-IV): sequencing the most valuable type-strain genomes for metagenomic binning, comparative biology and taxonomic classification.</title>
        <authorList>
            <person name="Goeker M."/>
        </authorList>
    </citation>
    <scope>NUCLEOTIDE SEQUENCE [LARGE SCALE GENOMIC DNA]</scope>
    <source>
        <strain evidence="18 19">DSM 18577</strain>
    </source>
</reference>
<dbReference type="GO" id="GO:0016020">
    <property type="term" value="C:membrane"/>
    <property type="evidence" value="ECO:0007669"/>
    <property type="project" value="InterPro"/>
</dbReference>
<proteinExistence type="inferred from homology"/>
<dbReference type="GO" id="GO:0008654">
    <property type="term" value="P:phospholipid biosynthetic process"/>
    <property type="evidence" value="ECO:0007669"/>
    <property type="project" value="UniProtKB-KW"/>
</dbReference>
<dbReference type="InterPro" id="IPR004533">
    <property type="entry name" value="CDP-diaglyc--ser_O-PTrfase"/>
</dbReference>